<evidence type="ECO:0000256" key="2">
    <source>
        <dbReference type="ARBA" id="ARBA00022692"/>
    </source>
</evidence>
<dbReference type="Proteomes" id="UP000245771">
    <property type="component" value="Unassembled WGS sequence"/>
</dbReference>
<dbReference type="GO" id="GO:0000139">
    <property type="term" value="C:Golgi membrane"/>
    <property type="evidence" value="ECO:0007669"/>
    <property type="project" value="UniProtKB-SubCell"/>
</dbReference>
<evidence type="ECO:0000256" key="3">
    <source>
        <dbReference type="ARBA" id="ARBA00022989"/>
    </source>
</evidence>
<comment type="subcellular location">
    <subcellularLocation>
        <location evidence="5">Golgi apparatus membrane</location>
        <topology evidence="5">Multi-pass membrane protein</topology>
    </subcellularLocation>
    <subcellularLocation>
        <location evidence="5">Cytoplasmic vesicle membrane</location>
        <topology evidence="5">Multi-pass membrane protein</topology>
    </subcellularLocation>
    <subcellularLocation>
        <location evidence="5">Endoplasmic reticulum membrane</location>
        <topology evidence="5">Multi-pass membrane protein</topology>
    </subcellularLocation>
    <subcellularLocation>
        <location evidence="1">Membrane</location>
        <topology evidence="1">Multi-pass membrane protein</topology>
    </subcellularLocation>
</comment>
<evidence type="ECO:0000313" key="7">
    <source>
        <dbReference type="EMBL" id="PWN37175.1"/>
    </source>
</evidence>
<dbReference type="InterPro" id="IPR037185">
    <property type="entry name" value="EmrE-like"/>
</dbReference>
<dbReference type="EMBL" id="KZ819602">
    <property type="protein sequence ID" value="PWN37175.1"/>
    <property type="molecule type" value="Genomic_DNA"/>
</dbReference>
<evidence type="ECO:0000313" key="8">
    <source>
        <dbReference type="Proteomes" id="UP000245771"/>
    </source>
</evidence>
<reference evidence="7 8" key="1">
    <citation type="journal article" date="2018" name="Mol. Biol. Evol.">
        <title>Broad Genomic Sampling Reveals a Smut Pathogenic Ancestry of the Fungal Clade Ustilaginomycotina.</title>
        <authorList>
            <person name="Kijpornyongpan T."/>
            <person name="Mondo S.J."/>
            <person name="Barry K."/>
            <person name="Sandor L."/>
            <person name="Lee J."/>
            <person name="Lipzen A."/>
            <person name="Pangilinan J."/>
            <person name="LaButti K."/>
            <person name="Hainaut M."/>
            <person name="Henrissat B."/>
            <person name="Grigoriev I.V."/>
            <person name="Spatafora J.W."/>
            <person name="Aime M.C."/>
        </authorList>
    </citation>
    <scope>NUCLEOTIDE SEQUENCE [LARGE SCALE GENOMIC DNA]</scope>
    <source>
        <strain evidence="7 8">MCA 3882</strain>
    </source>
</reference>
<organism evidence="7 8">
    <name type="scientific">Meira miltonrushii</name>
    <dbReference type="NCBI Taxonomy" id="1280837"/>
    <lineage>
        <taxon>Eukaryota</taxon>
        <taxon>Fungi</taxon>
        <taxon>Dikarya</taxon>
        <taxon>Basidiomycota</taxon>
        <taxon>Ustilaginomycotina</taxon>
        <taxon>Exobasidiomycetes</taxon>
        <taxon>Exobasidiales</taxon>
        <taxon>Brachybasidiaceae</taxon>
        <taxon>Meira</taxon>
    </lineage>
</organism>
<keyword evidence="8" id="KW-1185">Reference proteome</keyword>
<comment type="subunit">
    <text evidence="5">Homooligomer.</text>
</comment>
<dbReference type="InterPro" id="IPR050186">
    <property type="entry name" value="TPT_transporter"/>
</dbReference>
<name>A0A316VNT3_9BASI</name>
<keyword evidence="5" id="KW-0813">Transport</keyword>
<keyword evidence="5" id="KW-0762">Sugar transport</keyword>
<comment type="similarity">
    <text evidence="5">Belongs to the TPT transporter family. SLC35D subfamily.</text>
</comment>
<proteinExistence type="inferred from homology"/>
<dbReference type="InParanoid" id="A0A316VNT3"/>
<keyword evidence="2 5" id="KW-0812">Transmembrane</keyword>
<feature type="transmembrane region" description="Helical" evidence="5">
    <location>
        <begin position="339"/>
        <end position="361"/>
    </location>
</feature>
<evidence type="ECO:0000256" key="4">
    <source>
        <dbReference type="ARBA" id="ARBA00023136"/>
    </source>
</evidence>
<keyword evidence="5" id="KW-0333">Golgi apparatus</keyword>
<feature type="transmembrane region" description="Helical" evidence="5">
    <location>
        <begin position="268"/>
        <end position="285"/>
    </location>
</feature>
<dbReference type="OrthoDB" id="417037at2759"/>
<dbReference type="FunCoup" id="A0A316VNT3">
    <property type="interactions" value="170"/>
</dbReference>
<feature type="transmembrane region" description="Helical" evidence="5">
    <location>
        <begin position="394"/>
        <end position="413"/>
    </location>
</feature>
<feature type="transmembrane region" description="Helical" evidence="5">
    <location>
        <begin position="301"/>
        <end position="319"/>
    </location>
</feature>
<feature type="transmembrane region" description="Helical" evidence="5">
    <location>
        <begin position="61"/>
        <end position="82"/>
    </location>
</feature>
<feature type="region of interest" description="Disordered" evidence="6">
    <location>
        <begin position="1"/>
        <end position="55"/>
    </location>
</feature>
<gene>
    <name evidence="7" type="ORF">FA14DRAFT_159343</name>
</gene>
<dbReference type="SUPFAM" id="SSF103481">
    <property type="entry name" value="Multidrug resistance efflux transporter EmrE"/>
    <property type="match status" value="1"/>
</dbReference>
<dbReference type="GeneID" id="37019949"/>
<dbReference type="GO" id="GO:0030659">
    <property type="term" value="C:cytoplasmic vesicle membrane"/>
    <property type="evidence" value="ECO:0007669"/>
    <property type="project" value="UniProtKB-SubCell"/>
</dbReference>
<feature type="compositionally biased region" description="Polar residues" evidence="6">
    <location>
        <begin position="430"/>
        <end position="445"/>
    </location>
</feature>
<feature type="transmembrane region" description="Helical" evidence="5">
    <location>
        <begin position="368"/>
        <end position="388"/>
    </location>
</feature>
<dbReference type="NCBIfam" id="TIGR00803">
    <property type="entry name" value="nst"/>
    <property type="match status" value="1"/>
</dbReference>
<feature type="transmembrane region" description="Helical" evidence="5">
    <location>
        <begin position="88"/>
        <end position="113"/>
    </location>
</feature>
<evidence type="ECO:0000256" key="1">
    <source>
        <dbReference type="ARBA" id="ARBA00004141"/>
    </source>
</evidence>
<evidence type="ECO:0000256" key="5">
    <source>
        <dbReference type="RuleBase" id="RU367097"/>
    </source>
</evidence>
<comment type="function">
    <text evidence="5">Involved in the import of GDP-mannose from the cytoplasm into the Golgi lumen.</text>
</comment>
<sequence>MSRSFFAPDGKSPAPASESVHAPFLNGKSGSQDDGMRLPSHTHDTRQDTTTKADGPSLQSLAPILAYCASSIMMTVVNKFVLKAHFSLNLIVLLIQSAVGCLLVVIAQAMGLVELRPLNAKDVKLWMPISTLLVFVIWTGSKALQYLSIPVYTIFKNLTIILIAYGEVIWFGGKVTRITFVSFMLMVLSSLIAAYGDIANWLALQNQSMPHTPDSIAGGYIDPATHLKTPALDPLQAEKDSILALEQAQGVQEPLLEGLGGAGMLSNGYLWMALNCACSAAYVLIMRKRIKVTGFKDWDTMFYNNFLTIPVLVIMSWLVEDWSSANFATNFPVETRSSLFSAIIFSGACAVFISYTTAWCIRATSSTTYSMVGALNKLPLALSGMVFFGDAVTLSSTSAIAVGFFAGLVYAYAKNKQAEEAKRAAASPDFGSSNGRQETNISMQHLNGKEDRND</sequence>
<evidence type="ECO:0000256" key="6">
    <source>
        <dbReference type="SAM" id="MobiDB-lite"/>
    </source>
</evidence>
<feature type="transmembrane region" description="Helical" evidence="5">
    <location>
        <begin position="147"/>
        <end position="166"/>
    </location>
</feature>
<dbReference type="AlphaFoldDB" id="A0A316VNT3"/>
<dbReference type="RefSeq" id="XP_025357477.1">
    <property type="nucleotide sequence ID" value="XM_025498168.1"/>
</dbReference>
<accession>A0A316VNT3</accession>
<keyword evidence="5" id="KW-0968">Cytoplasmic vesicle</keyword>
<feature type="compositionally biased region" description="Basic and acidic residues" evidence="6">
    <location>
        <begin position="41"/>
        <end position="51"/>
    </location>
</feature>
<dbReference type="STRING" id="1280837.A0A316VNT3"/>
<keyword evidence="4 5" id="KW-0472">Membrane</keyword>
<dbReference type="PANTHER" id="PTHR11132">
    <property type="entry name" value="SOLUTE CARRIER FAMILY 35"/>
    <property type="match status" value="1"/>
</dbReference>
<keyword evidence="5" id="KW-0256">Endoplasmic reticulum</keyword>
<dbReference type="GO" id="GO:0005789">
    <property type="term" value="C:endoplasmic reticulum membrane"/>
    <property type="evidence" value="ECO:0007669"/>
    <property type="project" value="UniProtKB-SubCell"/>
</dbReference>
<feature type="region of interest" description="Disordered" evidence="6">
    <location>
        <begin position="423"/>
        <end position="454"/>
    </location>
</feature>
<keyword evidence="3 5" id="KW-1133">Transmembrane helix</keyword>
<feature type="transmembrane region" description="Helical" evidence="5">
    <location>
        <begin position="178"/>
        <end position="196"/>
    </location>
</feature>
<protein>
    <recommendedName>
        <fullName evidence="5">GDP-mannose transporter</fullName>
        <shortName evidence="5">GMT</shortName>
    </recommendedName>
</protein>